<organism evidence="5 6">
    <name type="scientific">Methanofollis formosanus</name>
    <dbReference type="NCBI Taxonomy" id="299308"/>
    <lineage>
        <taxon>Archaea</taxon>
        <taxon>Methanobacteriati</taxon>
        <taxon>Methanobacteriota</taxon>
        <taxon>Stenosarchaea group</taxon>
        <taxon>Methanomicrobia</taxon>
        <taxon>Methanomicrobiales</taxon>
        <taxon>Methanomicrobiaceae</taxon>
        <taxon>Methanofollis</taxon>
    </lineage>
</organism>
<evidence type="ECO:0000313" key="6">
    <source>
        <dbReference type="Proteomes" id="UP000826709"/>
    </source>
</evidence>
<dbReference type="InterPro" id="IPR017871">
    <property type="entry name" value="ABC_transporter-like_CS"/>
</dbReference>
<dbReference type="InterPro" id="IPR003439">
    <property type="entry name" value="ABC_transporter-like_ATP-bd"/>
</dbReference>
<dbReference type="InterPro" id="IPR017911">
    <property type="entry name" value="MacB-like_ATP-bd"/>
</dbReference>
<dbReference type="InterPro" id="IPR003593">
    <property type="entry name" value="AAA+_ATPase"/>
</dbReference>
<dbReference type="EMBL" id="CP037968">
    <property type="protein sequence ID" value="QYZ79985.1"/>
    <property type="molecule type" value="Genomic_DNA"/>
</dbReference>
<dbReference type="InterPro" id="IPR027417">
    <property type="entry name" value="P-loop_NTPase"/>
</dbReference>
<protein>
    <submittedName>
        <fullName evidence="5">ABC transporter ATP-binding protein</fullName>
    </submittedName>
</protein>
<reference evidence="5" key="2">
    <citation type="submission" date="2019-03" db="EMBL/GenBank/DDBJ databases">
        <authorList>
            <person name="Chen S.-C."/>
            <person name="Wu S.-Y."/>
            <person name="Lai M.-C."/>
        </authorList>
    </citation>
    <scope>NUCLEOTIDE SEQUENCE</scope>
    <source>
        <strain evidence="5">ML15</strain>
    </source>
</reference>
<dbReference type="FunFam" id="3.40.50.300:FF:000032">
    <property type="entry name" value="Export ABC transporter ATP-binding protein"/>
    <property type="match status" value="1"/>
</dbReference>
<dbReference type="InterPro" id="IPR015854">
    <property type="entry name" value="ABC_transpr_LolD-like"/>
</dbReference>
<keyword evidence="6" id="KW-1185">Reference proteome</keyword>
<dbReference type="GO" id="GO:0005524">
    <property type="term" value="F:ATP binding"/>
    <property type="evidence" value="ECO:0007669"/>
    <property type="project" value="UniProtKB-KW"/>
</dbReference>
<dbReference type="OrthoDB" id="31298at2157"/>
<dbReference type="Proteomes" id="UP000826709">
    <property type="component" value="Chromosome"/>
</dbReference>
<dbReference type="GO" id="GO:0016887">
    <property type="term" value="F:ATP hydrolysis activity"/>
    <property type="evidence" value="ECO:0007669"/>
    <property type="project" value="InterPro"/>
</dbReference>
<dbReference type="PANTHER" id="PTHR24220:SF86">
    <property type="entry name" value="ABC TRANSPORTER ABCH.1"/>
    <property type="match status" value="1"/>
</dbReference>
<reference evidence="5" key="1">
    <citation type="journal article" date="2005" name="Int. J. Syst. Evol. Microbiol.">
        <title>Methanofollis formosanus sp. nov., isolated from a fish pond.</title>
        <authorList>
            <person name="Wu S.Y."/>
            <person name="Chen S.C."/>
            <person name="Lai M.C."/>
        </authorList>
    </citation>
    <scope>NUCLEOTIDE SEQUENCE</scope>
    <source>
        <strain evidence="5">ML15</strain>
    </source>
</reference>
<evidence type="ECO:0000256" key="1">
    <source>
        <dbReference type="ARBA" id="ARBA00022448"/>
    </source>
</evidence>
<name>A0A8G1A2Q4_9EURY</name>
<dbReference type="RefSeq" id="WP_220681292.1">
    <property type="nucleotide sequence ID" value="NZ_CP037968.1"/>
</dbReference>
<dbReference type="GO" id="GO:0098796">
    <property type="term" value="C:membrane protein complex"/>
    <property type="evidence" value="ECO:0007669"/>
    <property type="project" value="UniProtKB-ARBA"/>
</dbReference>
<gene>
    <name evidence="5" type="ORF">E2N92_11405</name>
</gene>
<evidence type="ECO:0000313" key="5">
    <source>
        <dbReference type="EMBL" id="QYZ79985.1"/>
    </source>
</evidence>
<dbReference type="PROSITE" id="PS50893">
    <property type="entry name" value="ABC_TRANSPORTER_2"/>
    <property type="match status" value="1"/>
</dbReference>
<keyword evidence="3 5" id="KW-0067">ATP-binding</keyword>
<dbReference type="PANTHER" id="PTHR24220">
    <property type="entry name" value="IMPORT ATP-BINDING PROTEIN"/>
    <property type="match status" value="1"/>
</dbReference>
<sequence length="221" mass="23780">MTAAIEVTGLGKRYSPAVEALRDVDLRVESGEFVALLGKSGSGKSTLLNILGGLDHPDRGNVRVAGVGVDYTDRTALVALRRQTVGFVFQDFSLIPTMTALENVAYPLLFNYQDRKTREARAAALLERVGLAHRRGHYPHQMSGGEQQRVAVARALVGRPAIILADEPTGNLDTATSAEIIALLREINREDGTTLLVVTHDPDVGAEADRVVVMQDGQVVA</sequence>
<dbReference type="GO" id="GO:0022857">
    <property type="term" value="F:transmembrane transporter activity"/>
    <property type="evidence" value="ECO:0007669"/>
    <property type="project" value="TreeGrafter"/>
</dbReference>
<evidence type="ECO:0000256" key="3">
    <source>
        <dbReference type="ARBA" id="ARBA00022840"/>
    </source>
</evidence>
<proteinExistence type="predicted"/>
<dbReference type="SUPFAM" id="SSF52540">
    <property type="entry name" value="P-loop containing nucleoside triphosphate hydrolases"/>
    <property type="match status" value="1"/>
</dbReference>
<keyword evidence="1" id="KW-0813">Transport</keyword>
<dbReference type="CDD" id="cd03255">
    <property type="entry name" value="ABC_MJ0796_LolCDE_FtsE"/>
    <property type="match status" value="1"/>
</dbReference>
<keyword evidence="2" id="KW-0547">Nucleotide-binding</keyword>
<dbReference type="Gene3D" id="3.40.50.300">
    <property type="entry name" value="P-loop containing nucleotide triphosphate hydrolases"/>
    <property type="match status" value="1"/>
</dbReference>
<dbReference type="PROSITE" id="PS00211">
    <property type="entry name" value="ABC_TRANSPORTER_1"/>
    <property type="match status" value="1"/>
</dbReference>
<feature type="domain" description="ABC transporter" evidence="4">
    <location>
        <begin position="5"/>
        <end position="220"/>
    </location>
</feature>
<dbReference type="KEGG" id="mfk:E2N92_11405"/>
<dbReference type="AlphaFoldDB" id="A0A8G1A2Q4"/>
<evidence type="ECO:0000259" key="4">
    <source>
        <dbReference type="PROSITE" id="PS50893"/>
    </source>
</evidence>
<dbReference type="SMART" id="SM00382">
    <property type="entry name" value="AAA"/>
    <property type="match status" value="1"/>
</dbReference>
<dbReference type="GO" id="GO:0005886">
    <property type="term" value="C:plasma membrane"/>
    <property type="evidence" value="ECO:0007669"/>
    <property type="project" value="TreeGrafter"/>
</dbReference>
<dbReference type="Pfam" id="PF00005">
    <property type="entry name" value="ABC_tran"/>
    <property type="match status" value="1"/>
</dbReference>
<evidence type="ECO:0000256" key="2">
    <source>
        <dbReference type="ARBA" id="ARBA00022741"/>
    </source>
</evidence>
<accession>A0A8G1A2Q4</accession>